<proteinExistence type="predicted"/>
<dbReference type="Pfam" id="PF00346">
    <property type="entry name" value="Complex1_49kDa"/>
    <property type="match status" value="1"/>
</dbReference>
<dbReference type="PANTHER" id="PTHR43485">
    <property type="entry name" value="HYDROGENASE-4 COMPONENT G"/>
    <property type="match status" value="1"/>
</dbReference>
<dbReference type="GO" id="GO:0048038">
    <property type="term" value="F:quinone binding"/>
    <property type="evidence" value="ECO:0007669"/>
    <property type="project" value="InterPro"/>
</dbReference>
<dbReference type="GO" id="GO:0051287">
    <property type="term" value="F:NAD binding"/>
    <property type="evidence" value="ECO:0007669"/>
    <property type="project" value="InterPro"/>
</dbReference>
<comment type="caution">
    <text evidence="3">The sequence shown here is derived from an EMBL/GenBank/DDBJ whole genome shotgun (WGS) entry which is preliminary data.</text>
</comment>
<sequence length="537" mass="58164">MSGGPFLFSSVPALSAPQRMSVRRIIRAGQQTACTWHFRLDEPAWHEFVQYLVDDPVVFVGLWCDGNEIYALLNDGSTAEAGPRPLMASYTLEGPRYRGLSGVRAAAAPFERMIRDLWGVEAMEASDTRPLIDHGAWTSAAPLATRSVPSSPASGLAEFEPPDKRVAAHGMIFGRGPATGNTEGPVHFRLGVADGVIRTVETRAGYAHRGITARMREATLASALHLAGRVGAGSAVAHQWAFSAAAENALGIETQRSTNRCRVVFCETERIATHLLILARTARAADAQIAATGLYGLRERILQLCEAATGHRLLMDCVCFGREAPECWQDNVTVREKLQALCGELMSFSRSGMKELELLWRTIPGFRQRLQQAGRLSDAKARALELQGVAGRACGHGSDLRTHLEAYDDALFRPVVSSGGDALTRCDVMFEEISESFRILESISEQLLNSHDNGETGSGPAVVMLAEPCKGYAAIEGPHGPVWYVVSLQDGRVRQCYISDPASRLLMALEQSVPGTTPDNFDLVRCSFGISIAAADL</sequence>
<gene>
    <name evidence="3" type="ORF">AOE01nite_02620</name>
</gene>
<evidence type="ECO:0000259" key="2">
    <source>
        <dbReference type="Pfam" id="PF00346"/>
    </source>
</evidence>
<dbReference type="InterPro" id="IPR001135">
    <property type="entry name" value="NADH_Q_OxRdtase_suD"/>
</dbReference>
<name>A0A511XGI4_9PROT</name>
<dbReference type="Gene3D" id="1.10.645.10">
    <property type="entry name" value="Cytochrome-c3 Hydrogenase, chain B"/>
    <property type="match status" value="1"/>
</dbReference>
<evidence type="ECO:0000256" key="1">
    <source>
        <dbReference type="ARBA" id="ARBA00023002"/>
    </source>
</evidence>
<dbReference type="OrthoDB" id="9801496at2"/>
<protein>
    <submittedName>
        <fullName evidence="3">Formate hydrogenlyase/hydrogenase/NADH dehydrogenase subunit</fullName>
    </submittedName>
</protein>
<dbReference type="Proteomes" id="UP000321746">
    <property type="component" value="Unassembled WGS sequence"/>
</dbReference>
<keyword evidence="1" id="KW-0560">Oxidoreductase</keyword>
<keyword evidence="4" id="KW-1185">Reference proteome</keyword>
<dbReference type="InterPro" id="IPR037232">
    <property type="entry name" value="NADH_quin_OxRdtase_su_C/D-like"/>
</dbReference>
<dbReference type="AlphaFoldDB" id="A0A511XGI4"/>
<dbReference type="InterPro" id="IPR029014">
    <property type="entry name" value="NiFe-Hase_large"/>
</dbReference>
<dbReference type="GO" id="GO:0016651">
    <property type="term" value="F:oxidoreductase activity, acting on NAD(P)H"/>
    <property type="evidence" value="ECO:0007669"/>
    <property type="project" value="InterPro"/>
</dbReference>
<dbReference type="PANTHER" id="PTHR43485:SF1">
    <property type="entry name" value="FORMATE HYDROGENLYASE SUBUNIT 5-RELATED"/>
    <property type="match status" value="1"/>
</dbReference>
<accession>A0A511XGI4</accession>
<dbReference type="SUPFAM" id="SSF143243">
    <property type="entry name" value="Nqo5-like"/>
    <property type="match status" value="1"/>
</dbReference>
<dbReference type="RefSeq" id="WP_146885188.1">
    <property type="nucleotide sequence ID" value="NZ_BJYG01000002.1"/>
</dbReference>
<keyword evidence="3" id="KW-0456">Lyase</keyword>
<dbReference type="GO" id="GO:0016829">
    <property type="term" value="F:lyase activity"/>
    <property type="evidence" value="ECO:0007669"/>
    <property type="project" value="UniProtKB-KW"/>
</dbReference>
<organism evidence="3 4">
    <name type="scientific">Acetobacter oeni</name>
    <dbReference type="NCBI Taxonomy" id="304077"/>
    <lineage>
        <taxon>Bacteria</taxon>
        <taxon>Pseudomonadati</taxon>
        <taxon>Pseudomonadota</taxon>
        <taxon>Alphaproteobacteria</taxon>
        <taxon>Acetobacterales</taxon>
        <taxon>Acetobacteraceae</taxon>
        <taxon>Acetobacter</taxon>
    </lineage>
</organism>
<feature type="domain" description="NADH-quinone oxidoreductase subunit D" evidence="2">
    <location>
        <begin position="295"/>
        <end position="448"/>
    </location>
</feature>
<dbReference type="InterPro" id="IPR052197">
    <property type="entry name" value="ComplexI_49kDa-like"/>
</dbReference>
<reference evidence="3 4" key="1">
    <citation type="submission" date="2019-07" db="EMBL/GenBank/DDBJ databases">
        <title>Whole genome shotgun sequence of Acetobacter oeni NBRC 105207.</title>
        <authorList>
            <person name="Hosoyama A."/>
            <person name="Uohara A."/>
            <person name="Ohji S."/>
            <person name="Ichikawa N."/>
        </authorList>
    </citation>
    <scope>NUCLEOTIDE SEQUENCE [LARGE SCALE GENOMIC DNA]</scope>
    <source>
        <strain evidence="3 4">NBRC 105207</strain>
    </source>
</reference>
<dbReference type="SUPFAM" id="SSF56762">
    <property type="entry name" value="HydB/Nqo4-like"/>
    <property type="match status" value="1"/>
</dbReference>
<evidence type="ECO:0000313" key="3">
    <source>
        <dbReference type="EMBL" id="GEN62038.1"/>
    </source>
</evidence>
<dbReference type="EMBL" id="BJYG01000002">
    <property type="protein sequence ID" value="GEN62038.1"/>
    <property type="molecule type" value="Genomic_DNA"/>
</dbReference>
<evidence type="ECO:0000313" key="4">
    <source>
        <dbReference type="Proteomes" id="UP000321746"/>
    </source>
</evidence>